<dbReference type="Proteomes" id="UP001499863">
    <property type="component" value="Unassembled WGS sequence"/>
</dbReference>
<sequence>MLLAELPGGRHLVGLPGNPLAAVAGMVTLALPLLRALAGRSAGEPSPAVAVDPLPGHPVDTRLLPVRRTARGVLPLPYDGPAMLRGLARADALAVVPPGGAAAGDEIELLEAP</sequence>
<reference evidence="3" key="1">
    <citation type="journal article" date="2019" name="Int. J. Syst. Evol. Microbiol.">
        <title>The Global Catalogue of Microorganisms (GCM) 10K type strain sequencing project: providing services to taxonomists for standard genome sequencing and annotation.</title>
        <authorList>
            <consortium name="The Broad Institute Genomics Platform"/>
            <consortium name="The Broad Institute Genome Sequencing Center for Infectious Disease"/>
            <person name="Wu L."/>
            <person name="Ma J."/>
        </authorList>
    </citation>
    <scope>NUCLEOTIDE SEQUENCE [LARGE SCALE GENOMIC DNA]</scope>
    <source>
        <strain evidence="3">JCM 12393</strain>
    </source>
</reference>
<dbReference type="InterPro" id="IPR036425">
    <property type="entry name" value="MoaB/Mog-like_dom_sf"/>
</dbReference>
<dbReference type="InterPro" id="IPR005111">
    <property type="entry name" value="MoeA_C_domain_IV"/>
</dbReference>
<dbReference type="SUPFAM" id="SSF53218">
    <property type="entry name" value="Molybdenum cofactor biosynthesis proteins"/>
    <property type="match status" value="1"/>
</dbReference>
<dbReference type="EMBL" id="BAAAKJ010000072">
    <property type="protein sequence ID" value="GAA1388573.1"/>
    <property type="molecule type" value="Genomic_DNA"/>
</dbReference>
<dbReference type="Gene3D" id="3.40.980.10">
    <property type="entry name" value="MoaB/Mog-like domain"/>
    <property type="match status" value="1"/>
</dbReference>
<evidence type="ECO:0000259" key="1">
    <source>
        <dbReference type="Pfam" id="PF03454"/>
    </source>
</evidence>
<organism evidence="2 3">
    <name type="scientific">Kitasatospora putterlickiae</name>
    <dbReference type="NCBI Taxonomy" id="221725"/>
    <lineage>
        <taxon>Bacteria</taxon>
        <taxon>Bacillati</taxon>
        <taxon>Actinomycetota</taxon>
        <taxon>Actinomycetes</taxon>
        <taxon>Kitasatosporales</taxon>
        <taxon>Streptomycetaceae</taxon>
        <taxon>Kitasatospora</taxon>
    </lineage>
</organism>
<name>A0ABP4IEB5_9ACTN</name>
<feature type="domain" description="MoeA C-terminal" evidence="1">
    <location>
        <begin position="48"/>
        <end position="110"/>
    </location>
</feature>
<evidence type="ECO:0000313" key="2">
    <source>
        <dbReference type="EMBL" id="GAA1388573.1"/>
    </source>
</evidence>
<dbReference type="Pfam" id="PF03454">
    <property type="entry name" value="MoeA_C"/>
    <property type="match status" value="1"/>
</dbReference>
<proteinExistence type="predicted"/>
<protein>
    <recommendedName>
        <fullName evidence="1">MoeA C-terminal domain-containing protein</fullName>
    </recommendedName>
</protein>
<dbReference type="SUPFAM" id="SSF63867">
    <property type="entry name" value="MoeA C-terminal domain-like"/>
    <property type="match status" value="1"/>
</dbReference>
<keyword evidence="3" id="KW-1185">Reference proteome</keyword>
<evidence type="ECO:0000313" key="3">
    <source>
        <dbReference type="Proteomes" id="UP001499863"/>
    </source>
</evidence>
<accession>A0ABP4IEB5</accession>
<gene>
    <name evidence="2" type="ORF">GCM10009639_15200</name>
</gene>
<dbReference type="Gene3D" id="2.40.340.10">
    <property type="entry name" value="MoeA, C-terminal, domain IV"/>
    <property type="match status" value="1"/>
</dbReference>
<dbReference type="InterPro" id="IPR036688">
    <property type="entry name" value="MoeA_C_domain_IV_sf"/>
</dbReference>
<comment type="caution">
    <text evidence="2">The sequence shown here is derived from an EMBL/GenBank/DDBJ whole genome shotgun (WGS) entry which is preliminary data.</text>
</comment>